<reference evidence="2" key="2">
    <citation type="journal article" date="2024" name="Plant">
        <title>Genomic evolution and insights into agronomic trait innovations of Sesamum species.</title>
        <authorList>
            <person name="Miao H."/>
            <person name="Wang L."/>
            <person name="Qu L."/>
            <person name="Liu H."/>
            <person name="Sun Y."/>
            <person name="Le M."/>
            <person name="Wang Q."/>
            <person name="Wei S."/>
            <person name="Zheng Y."/>
            <person name="Lin W."/>
            <person name="Duan Y."/>
            <person name="Cao H."/>
            <person name="Xiong S."/>
            <person name="Wang X."/>
            <person name="Wei L."/>
            <person name="Li C."/>
            <person name="Ma Q."/>
            <person name="Ju M."/>
            <person name="Zhao R."/>
            <person name="Li G."/>
            <person name="Mu C."/>
            <person name="Tian Q."/>
            <person name="Mei H."/>
            <person name="Zhang T."/>
            <person name="Gao T."/>
            <person name="Zhang H."/>
        </authorList>
    </citation>
    <scope>NUCLEOTIDE SEQUENCE</scope>
    <source>
        <strain evidence="2">G02</strain>
    </source>
</reference>
<gene>
    <name evidence="2" type="ORF">Sradi_4357100</name>
</gene>
<dbReference type="PANTHER" id="PTHR31635">
    <property type="entry name" value="REVERSE TRANSCRIPTASE DOMAIN-CONTAINING PROTEIN-RELATED"/>
    <property type="match status" value="1"/>
</dbReference>
<dbReference type="AlphaFoldDB" id="A0AAW2NPV8"/>
<evidence type="ECO:0000259" key="1">
    <source>
        <dbReference type="Pfam" id="PF00078"/>
    </source>
</evidence>
<evidence type="ECO:0000313" key="2">
    <source>
        <dbReference type="EMBL" id="KAL0345258.1"/>
    </source>
</evidence>
<comment type="caution">
    <text evidence="2">The sequence shown here is derived from an EMBL/GenBank/DDBJ whole genome shotgun (WGS) entry which is preliminary data.</text>
</comment>
<proteinExistence type="predicted"/>
<name>A0AAW2NPV8_SESRA</name>
<accession>A0AAW2NPV8</accession>
<dbReference type="EMBL" id="JACGWJ010000019">
    <property type="protein sequence ID" value="KAL0345258.1"/>
    <property type="molecule type" value="Genomic_DNA"/>
</dbReference>
<dbReference type="Pfam" id="PF00078">
    <property type="entry name" value="RVT_1"/>
    <property type="match status" value="1"/>
</dbReference>
<reference evidence="2" key="1">
    <citation type="submission" date="2020-06" db="EMBL/GenBank/DDBJ databases">
        <authorList>
            <person name="Li T."/>
            <person name="Hu X."/>
            <person name="Zhang T."/>
            <person name="Song X."/>
            <person name="Zhang H."/>
            <person name="Dai N."/>
            <person name="Sheng W."/>
            <person name="Hou X."/>
            <person name="Wei L."/>
        </authorList>
    </citation>
    <scope>NUCLEOTIDE SEQUENCE</scope>
    <source>
        <strain evidence="2">G02</strain>
        <tissue evidence="2">Leaf</tissue>
    </source>
</reference>
<protein>
    <submittedName>
        <fullName evidence="2">Mitochondrial protein</fullName>
    </submittedName>
</protein>
<dbReference type="InterPro" id="IPR000477">
    <property type="entry name" value="RT_dom"/>
</dbReference>
<dbReference type="PANTHER" id="PTHR31635:SF196">
    <property type="entry name" value="REVERSE TRANSCRIPTASE DOMAIN-CONTAINING PROTEIN-RELATED"/>
    <property type="match status" value="1"/>
</dbReference>
<sequence length="565" mass="65560">MINLLQWERQGFGHIRNRIHRLEEGIQQMRKGCLTAAAKTRMEELKTELEENLAREEMTWKQRSKAEWLREGDKNTAFFHARASERRKNNTIRTLKTETSSLTSDRRIIKEVILRYFQQIFRSICPDLSEMEGVIAIVSPRVTEEMNEALLQPFSLEEVKCALDHMYPYKSPGTDGMSPVFYQKFWHIIGLDVSGCVFSFLNNYDIYTHFNSTHIVFIPKCENPVSVTDFRSISLCNVTYKLASKNIANRIKPRLNDMISESQFEFVPDRLITDNVLVAFELNHFLAHERWGSVRHIALKLDINKAYDRVEWRLPAVWFKRKNKREVSKEWQYVVAPLGQLGVELVDKHEKYLGLPTMCGRSKRELFSNLKSRVWSKMQSWGAKRLSQAGRMVLIKAVAQAIPTQHIHWLSWKKLCKNKDEGGVGFYNLKAFILAMLAKQAWQLVTVPDSLLSGIIKAKHYPDSDFLEARCRGQLSYAWRSIVASRELISKGIRWRVGDGKRINIASDPWLPRLVPYKLIIPPMTLAGSTTVNELLYDDGRCWNEELIEAEFREEDAACIKSIEL</sequence>
<feature type="domain" description="Reverse transcriptase" evidence="1">
    <location>
        <begin position="222"/>
        <end position="314"/>
    </location>
</feature>
<organism evidence="2">
    <name type="scientific">Sesamum radiatum</name>
    <name type="common">Black benniseed</name>
    <dbReference type="NCBI Taxonomy" id="300843"/>
    <lineage>
        <taxon>Eukaryota</taxon>
        <taxon>Viridiplantae</taxon>
        <taxon>Streptophyta</taxon>
        <taxon>Embryophyta</taxon>
        <taxon>Tracheophyta</taxon>
        <taxon>Spermatophyta</taxon>
        <taxon>Magnoliopsida</taxon>
        <taxon>eudicotyledons</taxon>
        <taxon>Gunneridae</taxon>
        <taxon>Pentapetalae</taxon>
        <taxon>asterids</taxon>
        <taxon>lamiids</taxon>
        <taxon>Lamiales</taxon>
        <taxon>Pedaliaceae</taxon>
        <taxon>Sesamum</taxon>
    </lineage>
</organism>